<comment type="caution">
    <text evidence="1">The sequence shown here is derived from an EMBL/GenBank/DDBJ whole genome shotgun (WGS) entry which is preliminary data.</text>
</comment>
<dbReference type="Proteomes" id="UP000615446">
    <property type="component" value="Unassembled WGS sequence"/>
</dbReference>
<dbReference type="EMBL" id="BLAL01000013">
    <property type="protein sequence ID" value="GES75090.1"/>
    <property type="molecule type" value="Genomic_DNA"/>
</dbReference>
<name>A0A8H3KW87_9GLOM</name>
<evidence type="ECO:0000313" key="2">
    <source>
        <dbReference type="Proteomes" id="UP000615446"/>
    </source>
</evidence>
<protein>
    <submittedName>
        <fullName evidence="1">Uncharacterized protein</fullName>
    </submittedName>
</protein>
<accession>A0A8H3KW87</accession>
<evidence type="ECO:0000313" key="1">
    <source>
        <dbReference type="EMBL" id="GES75090.1"/>
    </source>
</evidence>
<gene>
    <name evidence="1" type="ORF">RCL2_000254700</name>
</gene>
<organism evidence="1 2">
    <name type="scientific">Rhizophagus clarus</name>
    <dbReference type="NCBI Taxonomy" id="94130"/>
    <lineage>
        <taxon>Eukaryota</taxon>
        <taxon>Fungi</taxon>
        <taxon>Fungi incertae sedis</taxon>
        <taxon>Mucoromycota</taxon>
        <taxon>Glomeromycotina</taxon>
        <taxon>Glomeromycetes</taxon>
        <taxon>Glomerales</taxon>
        <taxon>Glomeraceae</taxon>
        <taxon>Rhizophagus</taxon>
    </lineage>
</organism>
<proteinExistence type="predicted"/>
<reference evidence="1" key="1">
    <citation type="submission" date="2019-10" db="EMBL/GenBank/DDBJ databases">
        <title>Conservation and host-specific expression of non-tandemly repeated heterogenous ribosome RNA gene in arbuscular mycorrhizal fungi.</title>
        <authorList>
            <person name="Maeda T."/>
            <person name="Kobayashi Y."/>
            <person name="Nakagawa T."/>
            <person name="Ezawa T."/>
            <person name="Yamaguchi K."/>
            <person name="Bino T."/>
            <person name="Nishimoto Y."/>
            <person name="Shigenobu S."/>
            <person name="Kawaguchi M."/>
        </authorList>
    </citation>
    <scope>NUCLEOTIDE SEQUENCE</scope>
    <source>
        <strain evidence="1">HR1</strain>
    </source>
</reference>
<sequence length="331" mass="39055">MEIDTSMRIKPQSRWKLYKNVKQNMNKAEKKQMIKEFYAKFPHIPFVRFWKIKNKEYFQVGCTSETTRNTALDDLPDWFKEENMDWTNAKSIKELQLTPTKVTCEKVKILKAREITCSDAKLAAFGITRSGWNKQIQQDEEDEVKRKKFSFTMDMDSKVHIIMDSKEADVPESVTSKIDAFEAMTYMDITVIEDTEDMGNKAKPTKEKFYLYNLYAWIGINDTMSVNKENEEKMFNEYGLIGMHSLGTISKDPSRKHRKMVVMEEDMIKSGRQIIEIMDIQDDDRMTLRKEDVQEHTNGDRIFEFYSVNNRCASRMEAKKSEDKEVNEFNK</sequence>
<dbReference type="AlphaFoldDB" id="A0A8H3KW87"/>